<name>A0A7Y2NZE6_9BURK</name>
<keyword evidence="2" id="KW-0732">Signal</keyword>
<dbReference type="Proteomes" id="UP000533905">
    <property type="component" value="Unassembled WGS sequence"/>
</dbReference>
<dbReference type="EMBL" id="JABAIV010000001">
    <property type="protein sequence ID" value="NNG21734.1"/>
    <property type="molecule type" value="Genomic_DNA"/>
</dbReference>
<evidence type="ECO:0000259" key="3">
    <source>
        <dbReference type="Pfam" id="PF13511"/>
    </source>
</evidence>
<evidence type="ECO:0000313" key="5">
    <source>
        <dbReference type="Proteomes" id="UP000533905"/>
    </source>
</evidence>
<evidence type="ECO:0000313" key="4">
    <source>
        <dbReference type="EMBL" id="NNG21734.1"/>
    </source>
</evidence>
<dbReference type="InterPro" id="IPR025392">
    <property type="entry name" value="DUF4124"/>
</dbReference>
<sequence length="181" mass="19586">MPRLSRLLFASALLLGTGFAHAQYSWIGDNGVRHFSDRPPPAGTPSNKILKAPRHALAAPALPMPAAKTPEPQPVVTVAAPTNMPIPDEANARLTPKLAAREAAYREREKLRAENEKKEASEGLRKRELTERCASARQVKAQSESGMRVAKVAANGESVYLTDEEKAADAARANKLLAECR</sequence>
<reference evidence="4 5" key="1">
    <citation type="submission" date="2020-04" db="EMBL/GenBank/DDBJ databases">
        <title>Massilia sp. nov., a cold adapted bacteria isolated from Arctic soil.</title>
        <authorList>
            <person name="Son J."/>
            <person name="Ka J.-O."/>
        </authorList>
    </citation>
    <scope>NUCLEOTIDE SEQUENCE [LARGE SCALE GENOMIC DNA]</scope>
    <source>
        <strain evidence="4 5">ML15P13</strain>
    </source>
</reference>
<accession>A0A7Y2NZE6</accession>
<dbReference type="Pfam" id="PF13511">
    <property type="entry name" value="DUF4124"/>
    <property type="match status" value="1"/>
</dbReference>
<feature type="domain" description="DUF4124" evidence="3">
    <location>
        <begin position="11"/>
        <end position="63"/>
    </location>
</feature>
<feature type="chain" id="PRO_5030720350" evidence="2">
    <location>
        <begin position="23"/>
        <end position="181"/>
    </location>
</feature>
<dbReference type="RefSeq" id="WP_171080479.1">
    <property type="nucleotide sequence ID" value="NZ_JABAIV010000001.1"/>
</dbReference>
<organism evidence="4 5">
    <name type="scientific">Telluria aromaticivorans</name>
    <dbReference type="NCBI Taxonomy" id="2725995"/>
    <lineage>
        <taxon>Bacteria</taxon>
        <taxon>Pseudomonadati</taxon>
        <taxon>Pseudomonadota</taxon>
        <taxon>Betaproteobacteria</taxon>
        <taxon>Burkholderiales</taxon>
        <taxon>Oxalobacteraceae</taxon>
        <taxon>Telluria group</taxon>
        <taxon>Telluria</taxon>
    </lineage>
</organism>
<gene>
    <name evidence="4" type="ORF">HGB41_01760</name>
</gene>
<evidence type="ECO:0000256" key="1">
    <source>
        <dbReference type="SAM" id="MobiDB-lite"/>
    </source>
</evidence>
<dbReference type="AlphaFoldDB" id="A0A7Y2NZE6"/>
<feature type="region of interest" description="Disordered" evidence="1">
    <location>
        <begin position="105"/>
        <end position="125"/>
    </location>
</feature>
<proteinExistence type="predicted"/>
<keyword evidence="5" id="KW-1185">Reference proteome</keyword>
<evidence type="ECO:0000256" key="2">
    <source>
        <dbReference type="SAM" id="SignalP"/>
    </source>
</evidence>
<protein>
    <submittedName>
        <fullName evidence="4">DUF4124 domain-containing protein</fullName>
    </submittedName>
</protein>
<feature type="signal peptide" evidence="2">
    <location>
        <begin position="1"/>
        <end position="22"/>
    </location>
</feature>
<comment type="caution">
    <text evidence="4">The sequence shown here is derived from an EMBL/GenBank/DDBJ whole genome shotgun (WGS) entry which is preliminary data.</text>
</comment>